<protein>
    <submittedName>
        <fullName evidence="2">Uncharacterized protein</fullName>
    </submittedName>
</protein>
<name>A0A401R3N0_STRNR</name>
<sequence>MGTPRLVLLGAPGAGKTTLAVFEASPLARALTTLLSLIVLLFVLAVLRPGRERPRPC</sequence>
<proteinExistence type="predicted"/>
<dbReference type="Proteomes" id="UP000288351">
    <property type="component" value="Unassembled WGS sequence"/>
</dbReference>
<dbReference type="EMBL" id="BHXC01000006">
    <property type="protein sequence ID" value="GCB92231.1"/>
    <property type="molecule type" value="Genomic_DNA"/>
</dbReference>
<feature type="transmembrane region" description="Helical" evidence="1">
    <location>
        <begin position="30"/>
        <end position="47"/>
    </location>
</feature>
<organism evidence="2 3">
    <name type="scientific">Streptomyces noursei</name>
    <name type="common">Streptomyces albulus</name>
    <dbReference type="NCBI Taxonomy" id="1971"/>
    <lineage>
        <taxon>Bacteria</taxon>
        <taxon>Bacillati</taxon>
        <taxon>Actinomycetota</taxon>
        <taxon>Actinomycetes</taxon>
        <taxon>Kitasatosporales</taxon>
        <taxon>Streptomycetaceae</taxon>
        <taxon>Streptomyces</taxon>
    </lineage>
</organism>
<evidence type="ECO:0000313" key="2">
    <source>
        <dbReference type="EMBL" id="GCB92231.1"/>
    </source>
</evidence>
<accession>A0A401R3N0</accession>
<evidence type="ECO:0000313" key="3">
    <source>
        <dbReference type="Proteomes" id="UP000288351"/>
    </source>
</evidence>
<comment type="caution">
    <text evidence="2">The sequence shown here is derived from an EMBL/GenBank/DDBJ whole genome shotgun (WGS) entry which is preliminary data.</text>
</comment>
<reference evidence="2 3" key="1">
    <citation type="journal article" date="2019" name="Microbiol. Resour. Announc.">
        <title>Draft Genome Sequence of the Most Traditional epsilon-Poly-l-Lysine Producer, Streptomyces albulus NBRC14147.</title>
        <authorList>
            <person name="Yamanaka K."/>
            <person name="Hamano Y."/>
        </authorList>
    </citation>
    <scope>NUCLEOTIDE SEQUENCE [LARGE SCALE GENOMIC DNA]</scope>
    <source>
        <strain evidence="2 3">NBRC 14147</strain>
    </source>
</reference>
<evidence type="ECO:0000256" key="1">
    <source>
        <dbReference type="SAM" id="Phobius"/>
    </source>
</evidence>
<gene>
    <name evidence="2" type="ORF">SALB_04991</name>
</gene>
<dbReference type="AlphaFoldDB" id="A0A401R3N0"/>
<keyword evidence="1" id="KW-1133">Transmembrane helix</keyword>
<keyword evidence="1" id="KW-0472">Membrane</keyword>
<keyword evidence="1" id="KW-0812">Transmembrane</keyword>